<name>A0A1W1HJ88_9BACT</name>
<proteinExistence type="predicted"/>
<evidence type="ECO:0000313" key="2">
    <source>
        <dbReference type="Proteomes" id="UP000191931"/>
    </source>
</evidence>
<dbReference type="Proteomes" id="UP000191931">
    <property type="component" value="Unassembled WGS sequence"/>
</dbReference>
<dbReference type="RefSeq" id="WP_080802439.1">
    <property type="nucleotide sequence ID" value="NZ_LT828543.1"/>
</dbReference>
<evidence type="ECO:0000313" key="1">
    <source>
        <dbReference type="EMBL" id="SLM32539.1"/>
    </source>
</evidence>
<gene>
    <name evidence="1" type="ORF">MTBBW1_760003</name>
</gene>
<dbReference type="AlphaFoldDB" id="A0A1W1HJ88"/>
<sequence>MKDAKYLYFKINIFTPSIVADIRHLRHIAISILSPAKATIAFANLYLKIINLKQMLYLFKSLVINSGHPNSDSINKAQKIIGIDF</sequence>
<keyword evidence="2" id="KW-1185">Reference proteome</keyword>
<dbReference type="EMBL" id="FWEV01000321">
    <property type="protein sequence ID" value="SLM32539.1"/>
    <property type="molecule type" value="Genomic_DNA"/>
</dbReference>
<organism evidence="1 2">
    <name type="scientific">Desulfamplus magnetovallimortis</name>
    <dbReference type="NCBI Taxonomy" id="1246637"/>
    <lineage>
        <taxon>Bacteria</taxon>
        <taxon>Pseudomonadati</taxon>
        <taxon>Thermodesulfobacteriota</taxon>
        <taxon>Desulfobacteria</taxon>
        <taxon>Desulfobacterales</taxon>
        <taxon>Desulfobacteraceae</taxon>
        <taxon>Desulfamplus</taxon>
    </lineage>
</organism>
<reference evidence="1 2" key="1">
    <citation type="submission" date="2017-03" db="EMBL/GenBank/DDBJ databases">
        <authorList>
            <person name="Afonso C.L."/>
            <person name="Miller P.J."/>
            <person name="Scott M.A."/>
            <person name="Spackman E."/>
            <person name="Goraichik I."/>
            <person name="Dimitrov K.M."/>
            <person name="Suarez D.L."/>
            <person name="Swayne D.E."/>
        </authorList>
    </citation>
    <scope>NUCLEOTIDE SEQUENCE [LARGE SCALE GENOMIC DNA]</scope>
    <source>
        <strain evidence="1">PRJEB14757</strain>
    </source>
</reference>
<protein>
    <submittedName>
        <fullName evidence="1">Uncharacterized protein</fullName>
    </submittedName>
</protein>
<accession>A0A1W1HJ88</accession>